<dbReference type="PANTHER" id="PTHR48094">
    <property type="entry name" value="PROTEIN/NUCLEIC ACID DEGLYCASE DJ-1-RELATED"/>
    <property type="match status" value="1"/>
</dbReference>
<keyword evidence="6" id="KW-1185">Reference proteome</keyword>
<organism evidence="5 6">
    <name type="scientific">Corynebacterium tuberculostearicum</name>
    <dbReference type="NCBI Taxonomy" id="38304"/>
    <lineage>
        <taxon>Bacteria</taxon>
        <taxon>Bacillati</taxon>
        <taxon>Actinomycetota</taxon>
        <taxon>Actinomycetes</taxon>
        <taxon>Mycobacteriales</taxon>
        <taxon>Corynebacteriaceae</taxon>
        <taxon>Corynebacterium</taxon>
    </lineage>
</organism>
<dbReference type="Gene3D" id="3.40.50.880">
    <property type="match status" value="1"/>
</dbReference>
<dbReference type="EMBL" id="JAEHFL010000008">
    <property type="protein sequence ID" value="MBK3428167.1"/>
    <property type="molecule type" value="Genomic_DNA"/>
</dbReference>
<dbReference type="GO" id="GO:0019172">
    <property type="term" value="F:glyoxalase III activity"/>
    <property type="evidence" value="ECO:0007669"/>
    <property type="project" value="TreeGrafter"/>
</dbReference>
<dbReference type="GO" id="GO:0019243">
    <property type="term" value="P:methylglyoxal catabolic process to D-lactate via S-lactoyl-glutathione"/>
    <property type="evidence" value="ECO:0007669"/>
    <property type="project" value="TreeGrafter"/>
</dbReference>
<keyword evidence="5" id="KW-0315">Glutamine amidotransferase</keyword>
<dbReference type="CDD" id="cd03141">
    <property type="entry name" value="GATase1_Hsp31_like"/>
    <property type="match status" value="1"/>
</dbReference>
<dbReference type="AlphaFoldDB" id="A0A8I1L9I7"/>
<feature type="domain" description="DJ-1/PfpI" evidence="4">
    <location>
        <begin position="29"/>
        <end position="222"/>
    </location>
</feature>
<dbReference type="Proteomes" id="UP000603369">
    <property type="component" value="Unassembled WGS sequence"/>
</dbReference>
<dbReference type="InterPro" id="IPR002818">
    <property type="entry name" value="DJ-1/PfpI"/>
</dbReference>
<accession>A0A8I1L9I7</accession>
<evidence type="ECO:0000256" key="3">
    <source>
        <dbReference type="ARBA" id="ARBA00038493"/>
    </source>
</evidence>
<evidence type="ECO:0000256" key="1">
    <source>
        <dbReference type="ARBA" id="ARBA00023016"/>
    </source>
</evidence>
<keyword evidence="1" id="KW-0346">Stress response</keyword>
<evidence type="ECO:0000256" key="2">
    <source>
        <dbReference type="ARBA" id="ARBA00023239"/>
    </source>
</evidence>
<gene>
    <name evidence="5" type="ORF">JDP02_06525</name>
</gene>
<dbReference type="Pfam" id="PF01965">
    <property type="entry name" value="DJ-1_PfpI"/>
    <property type="match status" value="1"/>
</dbReference>
<dbReference type="RefSeq" id="WP_150851626.1">
    <property type="nucleotide sequence ID" value="NZ_JAEHFL010000008.1"/>
</dbReference>
<keyword evidence="2" id="KW-0456">Lyase</keyword>
<dbReference type="PANTHER" id="PTHR48094:SF11">
    <property type="entry name" value="GLUTATHIONE-INDEPENDENT GLYOXALASE HSP31-RELATED"/>
    <property type="match status" value="1"/>
</dbReference>
<dbReference type="GO" id="GO:0016740">
    <property type="term" value="F:transferase activity"/>
    <property type="evidence" value="ECO:0007669"/>
    <property type="project" value="UniProtKB-KW"/>
</dbReference>
<comment type="similarity">
    <text evidence="3">Belongs to the peptidase C56 family. HSP31-like subfamily.</text>
</comment>
<name>A0A8I1L9I7_9CORY</name>
<evidence type="ECO:0000259" key="4">
    <source>
        <dbReference type="Pfam" id="PF01965"/>
    </source>
</evidence>
<dbReference type="SUPFAM" id="SSF52317">
    <property type="entry name" value="Class I glutamine amidotransferase-like"/>
    <property type="match status" value="1"/>
</dbReference>
<protein>
    <submittedName>
        <fullName evidence="5">Type 1 glutamine amidotransferase domain-containing protein</fullName>
    </submittedName>
</protein>
<proteinExistence type="inferred from homology"/>
<dbReference type="InterPro" id="IPR029062">
    <property type="entry name" value="Class_I_gatase-like"/>
</dbReference>
<reference evidence="5 6" key="1">
    <citation type="submission" date="2020-12" db="EMBL/GenBank/DDBJ databases">
        <title>Draft genome sequence of the commensal strain Corynebacterium tuberculostearicum MFP09/CIP 102622 isolated from human skin.</title>
        <authorList>
            <person name="Boukerb A.M."/>
            <person name="Janvier X."/>
            <person name="Feuilloley M.G.J."/>
            <person name="Groboillot A."/>
        </authorList>
    </citation>
    <scope>NUCLEOTIDE SEQUENCE [LARGE SCALE GENOMIC DNA]</scope>
    <source>
        <strain evidence="5 6">CIP 102622</strain>
    </source>
</reference>
<sequence>MPSVLFVVTAAEEWTLADGTKRPTGYWAEELIAPHRAFQGAGWDIHFATPGAKAPVVDEYSLEVLPDNVRMAQENYLAELGVALENPMNLADVNEEDYDLIFYPGGHGPMEDLAYDQDSAKLIQARMDSGRKLALLCHAPAAMLAVDNENWPFKGYKMTAFSNAEEGEDVIAAAKWALETRLRELGADYQETDPMSPNVIVDRNLYTGQNPASSEPLAQRILRDF</sequence>
<evidence type="ECO:0000313" key="6">
    <source>
        <dbReference type="Proteomes" id="UP000603369"/>
    </source>
</evidence>
<dbReference type="GO" id="GO:0005737">
    <property type="term" value="C:cytoplasm"/>
    <property type="evidence" value="ECO:0007669"/>
    <property type="project" value="TreeGrafter"/>
</dbReference>
<dbReference type="InterPro" id="IPR050325">
    <property type="entry name" value="Prot/Nucl_acid_deglycase"/>
</dbReference>
<evidence type="ECO:0000313" key="5">
    <source>
        <dbReference type="EMBL" id="MBK3428167.1"/>
    </source>
</evidence>
<keyword evidence="5" id="KW-0808">Transferase</keyword>
<comment type="caution">
    <text evidence="5">The sequence shown here is derived from an EMBL/GenBank/DDBJ whole genome shotgun (WGS) entry which is preliminary data.</text>
</comment>